<sequence>MFRLLKLLLLFSCFVVSCRSKNKVEQQLIEGCDRLQRVDNLYTTIDLENAEERAYTDFIDSIRYIPLGDECGVMGNIANIITYKGRFYIQEDRFDRVFIYDDAGRCLKKIDNKGRGPGEYLRIESIDINMEKEELMLVDGMSDKLLFYDLDGNFKYLRRLGKIQAGNSLWLHDSTFLHLMAPYHNVGNEELHGYALLLSKGDQTFYKGFRYIPFQEGNRGGGEILKGCNRVYYYPVYSDTIYQITTDSTYIPIYNFKIKNSNWEKYQGSDRFILLDGDEMGVFPRIFETHDFLIAYIADKKKERNFLQPLLYDRIFNRTYLLRWREYQFLSEMDCFEGYMAWGVCGDRFIALGTYSGFERNNIVVSIF</sequence>
<dbReference type="Pfam" id="PF17170">
    <property type="entry name" value="DUF5128"/>
    <property type="match status" value="1"/>
</dbReference>
<organism evidence="1 2">
    <name type="scientific">Odoribacter splanchnicus</name>
    <dbReference type="NCBI Taxonomy" id="28118"/>
    <lineage>
        <taxon>Bacteria</taxon>
        <taxon>Pseudomonadati</taxon>
        <taxon>Bacteroidota</taxon>
        <taxon>Bacteroidia</taxon>
        <taxon>Bacteroidales</taxon>
        <taxon>Odoribacteraceae</taxon>
        <taxon>Odoribacter</taxon>
    </lineage>
</organism>
<reference evidence="1" key="1">
    <citation type="submission" date="2023-01" db="EMBL/GenBank/DDBJ databases">
        <title>Human gut microbiome strain richness.</title>
        <authorList>
            <person name="Chen-Liaw A."/>
        </authorList>
    </citation>
    <scope>NUCLEOTIDE SEQUENCE</scope>
    <source>
        <strain evidence="1">RTP21484st1_B7_RTP21484_190118</strain>
    </source>
</reference>
<dbReference type="EMBL" id="JAQMRD010000017">
    <property type="protein sequence ID" value="MDB9223880.1"/>
    <property type="molecule type" value="Genomic_DNA"/>
</dbReference>
<gene>
    <name evidence="1" type="ORF">PN645_12800</name>
</gene>
<dbReference type="RefSeq" id="WP_272054776.1">
    <property type="nucleotide sequence ID" value="NZ_JAQMRB010000019.1"/>
</dbReference>
<dbReference type="AlphaFoldDB" id="A0AAW6FLF4"/>
<evidence type="ECO:0000313" key="1">
    <source>
        <dbReference type="EMBL" id="MDB9223880.1"/>
    </source>
</evidence>
<comment type="caution">
    <text evidence="1">The sequence shown here is derived from an EMBL/GenBank/DDBJ whole genome shotgun (WGS) entry which is preliminary data.</text>
</comment>
<dbReference type="Proteomes" id="UP001212263">
    <property type="component" value="Unassembled WGS sequence"/>
</dbReference>
<proteinExistence type="predicted"/>
<name>A0AAW6FLF4_9BACT</name>
<dbReference type="PROSITE" id="PS51257">
    <property type="entry name" value="PROKAR_LIPOPROTEIN"/>
    <property type="match status" value="1"/>
</dbReference>
<accession>A0AAW6FLF4</accession>
<protein>
    <submittedName>
        <fullName evidence="1">6-bladed beta-propeller</fullName>
    </submittedName>
</protein>
<dbReference type="SUPFAM" id="SSF75011">
    <property type="entry name" value="3-carboxy-cis,cis-mucoante lactonizing enzyme"/>
    <property type="match status" value="1"/>
</dbReference>
<evidence type="ECO:0000313" key="2">
    <source>
        <dbReference type="Proteomes" id="UP001212263"/>
    </source>
</evidence>